<comment type="caution">
    <text evidence="2">The sequence shown here is derived from an EMBL/GenBank/DDBJ whole genome shotgun (WGS) entry which is preliminary data.</text>
</comment>
<reference evidence="2 3" key="1">
    <citation type="submission" date="2019-03" db="EMBL/GenBank/DDBJ databases">
        <title>Genomic Encyclopedia of Type Strains, Phase IV (KMG-IV): sequencing the most valuable type-strain genomes for metagenomic binning, comparative biology and taxonomic classification.</title>
        <authorList>
            <person name="Goeker M."/>
        </authorList>
    </citation>
    <scope>NUCLEOTIDE SEQUENCE [LARGE SCALE GENOMIC DNA]</scope>
    <source>
        <strain evidence="2 3">DSM 100059</strain>
    </source>
</reference>
<evidence type="ECO:0000313" key="2">
    <source>
        <dbReference type="EMBL" id="TDX00874.1"/>
    </source>
</evidence>
<evidence type="ECO:0000313" key="3">
    <source>
        <dbReference type="Proteomes" id="UP000294498"/>
    </source>
</evidence>
<dbReference type="OrthoDB" id="610933at2"/>
<feature type="region of interest" description="Disordered" evidence="1">
    <location>
        <begin position="671"/>
        <end position="691"/>
    </location>
</feature>
<protein>
    <submittedName>
        <fullName evidence="2">Uncharacterized protein</fullName>
    </submittedName>
</protein>
<evidence type="ECO:0000256" key="1">
    <source>
        <dbReference type="SAM" id="MobiDB-lite"/>
    </source>
</evidence>
<dbReference type="EMBL" id="SODV01000001">
    <property type="protein sequence ID" value="TDX00874.1"/>
    <property type="molecule type" value="Genomic_DNA"/>
</dbReference>
<feature type="compositionally biased region" description="Low complexity" evidence="1">
    <location>
        <begin position="464"/>
        <end position="480"/>
    </location>
</feature>
<feature type="region of interest" description="Disordered" evidence="1">
    <location>
        <begin position="1059"/>
        <end position="1088"/>
    </location>
</feature>
<name>A0A4R8DRN6_9BACT</name>
<keyword evidence="3" id="KW-1185">Reference proteome</keyword>
<accession>A0A4R8DRN6</accession>
<organism evidence="2 3">
    <name type="scientific">Dinghuibacter silviterrae</name>
    <dbReference type="NCBI Taxonomy" id="1539049"/>
    <lineage>
        <taxon>Bacteria</taxon>
        <taxon>Pseudomonadati</taxon>
        <taxon>Bacteroidota</taxon>
        <taxon>Chitinophagia</taxon>
        <taxon>Chitinophagales</taxon>
        <taxon>Chitinophagaceae</taxon>
        <taxon>Dinghuibacter</taxon>
    </lineage>
</organism>
<dbReference type="RefSeq" id="WP_133992941.1">
    <property type="nucleotide sequence ID" value="NZ_SODV01000001.1"/>
</dbReference>
<gene>
    <name evidence="2" type="ORF">EDB95_1903</name>
</gene>
<dbReference type="AlphaFoldDB" id="A0A4R8DRN6"/>
<dbReference type="Proteomes" id="UP000294498">
    <property type="component" value="Unassembled WGS sequence"/>
</dbReference>
<feature type="region of interest" description="Disordered" evidence="1">
    <location>
        <begin position="464"/>
        <end position="515"/>
    </location>
</feature>
<feature type="compositionally biased region" description="Low complexity" evidence="1">
    <location>
        <begin position="506"/>
        <end position="515"/>
    </location>
</feature>
<sequence>MRRVYLVIFLPLLLLAVGVGLVWFLLVYRSKDSLRYLVDKESKGRYVFDARSVHVSFRHHSIQLEDAVLYCRDTLNTDAWYNVRIPKIYLSITSWKTLLLQKKLIVDSLSIYRPDIDLHVYKTLPRKTHADFRASDILDYLDKALVHFNVHAFSLQGASFTYRDPNHLQPLHGDNINLSVSNFTGVNNVDSHLLGSDKVALFMGPQHWTFAGGKNEIDFASLRFNSRGQRFELDSFTFRQHSDTSRDIVLTADQFFFNSRHLPAIYQKEELLLDTVTVVNPVLSLPAYNGQKPPKDTLGQLRYKNSLFKHINVRFIDVIDGALAFQGKQQSSASTQKVNLSVFNLDINPLHDPTLVTDSVRIKLDSISFLTKDGLYKLSIGHFTIHGEDAVFRDVVYAPTLPGRSDKDVRFQAPALVLRHISLGDLLQRHIRASGAELEEPSISMEDRGGVALGAAAMGSAPAAAASAPRSPGGSPTAAALSDRGPGGALKGASAPRSPAGGGAPHGPAGASAPLAPPSDAKLALFYKTLHNVSELIDVADFRITRGSAHYRSAGRMEGNVTGLSTHILLNQFFISDSLVDIKHAIPEWQIGDMNLSSATFSVTVHGYRFDGLRQLSTGDHARFTTTSGLDIQANNIRWKVLDWDAYQRTRAIRFDSLHIETLIVRDSSASGARGQAPGAAPAGAPGAPRALPDLHVGRLRIDRIVVRKPSGRTPIYTTIQPIDLSGLRSEGRFLAWDHARLRFTGLSAGSLVHVGAGSFDADEGIVLSGLRLQTPALLASLPDIHLDMRCHSTDFSHLSASVLRFEQGTLRYTYTGLKDTLRVQAAVGGQMTDVHLAEGVVTASIHLLWDNGTLAYHQGHQLVTAESLSGIFHHDTMHLYKGMPLRWQTLLSDVTLQDGSVVYTSPQIRASAAHLSWAAADRRLSLDVFSLLPRLSQAETFAKARWQGDYVTVRGQAVTLNGIRFPEPGGDSTYRVRSIVVSGATVSAVRDKNIPFRHGIEKPMPTRLLEKLKVPLSVDTVLLQHDSVTYHERSASTGQWSTIPIDDIHGVVTHLRSGGGRGDSGGARGDFGGARGDGGGRRDSGGDTLRLEASGSLLGGRIHHFSYREAYGDSLSFFTASVTSGPMDLTRFSVVSVPAAAVQINGGRVDTVFAWWRGNKYAAYGTMHFYYKGLTVSLLNKRGWRRRAVSLLINLLLPGTNTSPAPIYIERDREKFVFNYWVKTQTSGLLATVGLKKGRKYRDAVKTATGSGKHT</sequence>
<feature type="compositionally biased region" description="Gly residues" evidence="1">
    <location>
        <begin position="1059"/>
        <end position="1078"/>
    </location>
</feature>
<proteinExistence type="predicted"/>